<protein>
    <submittedName>
        <fullName evidence="7">AI-2E family transporter</fullName>
    </submittedName>
</protein>
<accession>A0A9X7UYR1</accession>
<evidence type="ECO:0000313" key="7">
    <source>
        <dbReference type="EMBL" id="QQD25389.1"/>
    </source>
</evidence>
<dbReference type="AlphaFoldDB" id="A0A9X7UYR1"/>
<evidence type="ECO:0000256" key="1">
    <source>
        <dbReference type="ARBA" id="ARBA00004141"/>
    </source>
</evidence>
<feature type="transmembrane region" description="Helical" evidence="6">
    <location>
        <begin position="7"/>
        <end position="26"/>
    </location>
</feature>
<dbReference type="EMBL" id="CP046056">
    <property type="protein sequence ID" value="QQD25389.1"/>
    <property type="molecule type" value="Genomic_DNA"/>
</dbReference>
<dbReference type="PANTHER" id="PTHR21716:SF64">
    <property type="entry name" value="AI-2 TRANSPORT PROTEIN TQSA"/>
    <property type="match status" value="1"/>
</dbReference>
<evidence type="ECO:0000256" key="3">
    <source>
        <dbReference type="ARBA" id="ARBA00022692"/>
    </source>
</evidence>
<sequence>MVSGDHPLASNVLLGTAAAVIVIAGMKSAADMLVPFLLAVFIAILSAPLMHWLTARRVPGVVAVLVLVALFLLVGTLLASFLGGTINAFYRDMPVYEQKLQVLTSDVVLWLRSLGFDVADNIIREYVNPGVVMRTVASVFNGLGGVLTNTFLILFTVIFILLEASGFPAKVKRAFGEETQAFAHFARFSEAVQQYLFIKTLVSLGTGGVVALLLALLGVDYWALWGLVAFLLNYIPNIGSIIAAVPAVLVALIQLGPLVAMLTAGVYVLVNTMFGNVIEPRLMGRSLGLSTLVVFLSLVFWGWVLGPVGMLLSIPLTMVVKIALETRPQTRWIATLLDH</sequence>
<dbReference type="PANTHER" id="PTHR21716">
    <property type="entry name" value="TRANSMEMBRANE PROTEIN"/>
    <property type="match status" value="1"/>
</dbReference>
<evidence type="ECO:0000256" key="2">
    <source>
        <dbReference type="ARBA" id="ARBA00009773"/>
    </source>
</evidence>
<dbReference type="Proteomes" id="UP000596074">
    <property type="component" value="Chromosome"/>
</dbReference>
<keyword evidence="4 6" id="KW-1133">Transmembrane helix</keyword>
<comment type="subcellular location">
    <subcellularLocation>
        <location evidence="1">Membrane</location>
        <topology evidence="1">Multi-pass membrane protein</topology>
    </subcellularLocation>
</comment>
<dbReference type="GO" id="GO:0016020">
    <property type="term" value="C:membrane"/>
    <property type="evidence" value="ECO:0007669"/>
    <property type="project" value="UniProtKB-SubCell"/>
</dbReference>
<reference evidence="7 8" key="1">
    <citation type="submission" date="2019-11" db="EMBL/GenBank/DDBJ databases">
        <title>Venatorbacter sp. nov. a predator of Campylobacter and other Gram-negative bacteria.</title>
        <authorList>
            <person name="Saeedi A."/>
            <person name="Cummings N.J."/>
            <person name="Connerton I.F."/>
            <person name="Connerton P.L."/>
        </authorList>
    </citation>
    <scope>NUCLEOTIDE SEQUENCE [LARGE SCALE GENOMIC DNA]</scope>
    <source>
        <strain evidence="7">XL5</strain>
    </source>
</reference>
<feature type="transmembrane region" description="Helical" evidence="6">
    <location>
        <begin position="282"/>
        <end position="301"/>
    </location>
</feature>
<evidence type="ECO:0000313" key="8">
    <source>
        <dbReference type="Proteomes" id="UP000596074"/>
    </source>
</evidence>
<organism evidence="7 8">
    <name type="scientific">Venatoribacter cucullus</name>
    <dbReference type="NCBI Taxonomy" id="2661630"/>
    <lineage>
        <taxon>Bacteria</taxon>
        <taxon>Pseudomonadati</taxon>
        <taxon>Pseudomonadota</taxon>
        <taxon>Gammaproteobacteria</taxon>
        <taxon>Oceanospirillales</taxon>
        <taxon>Oceanospirillaceae</taxon>
        <taxon>Venatoribacter</taxon>
    </lineage>
</organism>
<feature type="transmembrane region" description="Helical" evidence="6">
    <location>
        <begin position="60"/>
        <end position="90"/>
    </location>
</feature>
<feature type="transmembrane region" description="Helical" evidence="6">
    <location>
        <begin position="209"/>
        <end position="235"/>
    </location>
</feature>
<keyword evidence="5 6" id="KW-0472">Membrane</keyword>
<keyword evidence="3 6" id="KW-0812">Transmembrane</keyword>
<dbReference type="InterPro" id="IPR002549">
    <property type="entry name" value="AI-2E-like"/>
</dbReference>
<feature type="transmembrane region" description="Helical" evidence="6">
    <location>
        <begin position="32"/>
        <end position="53"/>
    </location>
</feature>
<name>A0A9X7UYR1_9GAMM</name>
<evidence type="ECO:0000256" key="5">
    <source>
        <dbReference type="ARBA" id="ARBA00023136"/>
    </source>
</evidence>
<dbReference type="Pfam" id="PF01594">
    <property type="entry name" value="AI-2E_transport"/>
    <property type="match status" value="1"/>
</dbReference>
<evidence type="ECO:0000256" key="4">
    <source>
        <dbReference type="ARBA" id="ARBA00022989"/>
    </source>
</evidence>
<feature type="transmembrane region" description="Helical" evidence="6">
    <location>
        <begin position="241"/>
        <end position="270"/>
    </location>
</feature>
<proteinExistence type="inferred from homology"/>
<feature type="transmembrane region" description="Helical" evidence="6">
    <location>
        <begin position="139"/>
        <end position="162"/>
    </location>
</feature>
<keyword evidence="8" id="KW-1185">Reference proteome</keyword>
<gene>
    <name evidence="7" type="ORF">GJQ55_00400</name>
</gene>
<dbReference type="GO" id="GO:0055085">
    <property type="term" value="P:transmembrane transport"/>
    <property type="evidence" value="ECO:0007669"/>
    <property type="project" value="TreeGrafter"/>
</dbReference>
<evidence type="ECO:0000256" key="6">
    <source>
        <dbReference type="SAM" id="Phobius"/>
    </source>
</evidence>
<dbReference type="KEGG" id="vcw:GJQ55_00400"/>
<comment type="similarity">
    <text evidence="2">Belongs to the autoinducer-2 exporter (AI-2E) (TC 2.A.86) family.</text>
</comment>